<name>G5A4Q4_PHYSP</name>
<dbReference type="STRING" id="1094619.G5A4Q4"/>
<dbReference type="PANTHER" id="PTHR13510:SF44">
    <property type="entry name" value="RABENOSYN-5"/>
    <property type="match status" value="1"/>
</dbReference>
<dbReference type="AlphaFoldDB" id="G5A4Q4"/>
<protein>
    <recommendedName>
        <fullName evidence="4">FYVE-type domain-containing protein</fullName>
    </recommendedName>
</protein>
<feature type="compositionally biased region" description="Polar residues" evidence="1">
    <location>
        <begin position="376"/>
        <end position="385"/>
    </location>
</feature>
<dbReference type="Proteomes" id="UP000002640">
    <property type="component" value="Unassembled WGS sequence"/>
</dbReference>
<feature type="region of interest" description="Disordered" evidence="1">
    <location>
        <begin position="376"/>
        <end position="405"/>
    </location>
</feature>
<dbReference type="GeneID" id="20639481"/>
<dbReference type="RefSeq" id="XP_009534515.1">
    <property type="nucleotide sequence ID" value="XM_009536220.1"/>
</dbReference>
<proteinExistence type="predicted"/>
<dbReference type="PANTHER" id="PTHR13510">
    <property type="entry name" value="FYVE-FINGER-CONTAINING RAB5 EFFECTOR PROTEIN RABENOSYN-5-RELATED"/>
    <property type="match status" value="1"/>
</dbReference>
<feature type="compositionally biased region" description="Polar residues" evidence="1">
    <location>
        <begin position="392"/>
        <end position="405"/>
    </location>
</feature>
<organism evidence="2 3">
    <name type="scientific">Phytophthora sojae (strain P6497)</name>
    <name type="common">Soybean stem and root rot agent</name>
    <name type="synonym">Phytophthora megasperma f. sp. glycines</name>
    <dbReference type="NCBI Taxonomy" id="1094619"/>
    <lineage>
        <taxon>Eukaryota</taxon>
        <taxon>Sar</taxon>
        <taxon>Stramenopiles</taxon>
        <taxon>Oomycota</taxon>
        <taxon>Peronosporomycetes</taxon>
        <taxon>Peronosporales</taxon>
        <taxon>Peronosporaceae</taxon>
        <taxon>Phytophthora</taxon>
    </lineage>
</organism>
<evidence type="ECO:0000313" key="2">
    <source>
        <dbReference type="EMBL" id="EGZ09654.1"/>
    </source>
</evidence>
<reference evidence="2 3" key="1">
    <citation type="journal article" date="2006" name="Science">
        <title>Phytophthora genome sequences uncover evolutionary origins and mechanisms of pathogenesis.</title>
        <authorList>
            <person name="Tyler B.M."/>
            <person name="Tripathy S."/>
            <person name="Zhang X."/>
            <person name="Dehal P."/>
            <person name="Jiang R.H."/>
            <person name="Aerts A."/>
            <person name="Arredondo F.D."/>
            <person name="Baxter L."/>
            <person name="Bensasson D."/>
            <person name="Beynon J.L."/>
            <person name="Chapman J."/>
            <person name="Damasceno C.M."/>
            <person name="Dorrance A.E."/>
            <person name="Dou D."/>
            <person name="Dickerman A.W."/>
            <person name="Dubchak I.L."/>
            <person name="Garbelotto M."/>
            <person name="Gijzen M."/>
            <person name="Gordon S.G."/>
            <person name="Govers F."/>
            <person name="Grunwald N.J."/>
            <person name="Huang W."/>
            <person name="Ivors K.L."/>
            <person name="Jones R.W."/>
            <person name="Kamoun S."/>
            <person name="Krampis K."/>
            <person name="Lamour K.H."/>
            <person name="Lee M.K."/>
            <person name="McDonald W.H."/>
            <person name="Medina M."/>
            <person name="Meijer H.J."/>
            <person name="Nordberg E.K."/>
            <person name="Maclean D.J."/>
            <person name="Ospina-Giraldo M.D."/>
            <person name="Morris P.F."/>
            <person name="Phuntumart V."/>
            <person name="Putnam N.H."/>
            <person name="Rash S."/>
            <person name="Rose J.K."/>
            <person name="Sakihama Y."/>
            <person name="Salamov A.A."/>
            <person name="Savidor A."/>
            <person name="Scheuring C.F."/>
            <person name="Smith B.M."/>
            <person name="Sobral B.W."/>
            <person name="Terry A."/>
            <person name="Torto-Alalibo T.A."/>
            <person name="Win J."/>
            <person name="Xu Z."/>
            <person name="Zhang H."/>
            <person name="Grigoriev I.V."/>
            <person name="Rokhsar D.S."/>
            <person name="Boore J.L."/>
        </authorList>
    </citation>
    <scope>NUCLEOTIDE SEQUENCE [LARGE SCALE GENOMIC DNA]</scope>
    <source>
        <strain evidence="2 3">P6497</strain>
    </source>
</reference>
<gene>
    <name evidence="2" type="ORF">PHYSODRAFT_263257</name>
</gene>
<sequence length="405" mass="45887">MELSGDDRRRCQDLTSKLLERALHDCEELELPHGGDHAKLDRRRWRKLQSYPDVTMYADRNANSAWLPMMRRADWEHPVAVTAVGQLKCSLDDVLLALVTPNIATQRLRSFIMDRRPERNCQFAPIEKPTKDAPFRFLAVSRFVNTHNWPFTMFVGPQEMVLAVATGKAVSDSGRCYGYEMVQSVTVRCKDPQRASMLRGRILQARLFWEEPDGSVGVYNKLILDSKNRLADSVKQGTLCRAVVAFWKFVPRCIEMKKLRWCVRNKKSLIRELQSEPQDAEDSSSCAGCEVPSLKFRSSYTSKQSVENQCEFCERWLCGSSSCRPNCQLKLIIRSESGMYEQKLMLCPRCIACVGNQNAADIALADLQEAQQPSYASAPSFTKTSADWDGDSYSSTSYSPAKASN</sequence>
<dbReference type="InterPro" id="IPR052727">
    <property type="entry name" value="Rab4/Rab5_effector"/>
</dbReference>
<evidence type="ECO:0008006" key="4">
    <source>
        <dbReference type="Google" id="ProtNLM"/>
    </source>
</evidence>
<dbReference type="OMA" id="ETKKLWW"/>
<accession>G5A4Q4</accession>
<evidence type="ECO:0000313" key="3">
    <source>
        <dbReference type="Proteomes" id="UP000002640"/>
    </source>
</evidence>
<evidence type="ECO:0000256" key="1">
    <source>
        <dbReference type="SAM" id="MobiDB-lite"/>
    </source>
</evidence>
<dbReference type="EMBL" id="JH159159">
    <property type="protein sequence ID" value="EGZ09654.1"/>
    <property type="molecule type" value="Genomic_DNA"/>
</dbReference>
<keyword evidence="3" id="KW-1185">Reference proteome</keyword>
<dbReference type="InParanoid" id="G5A4Q4"/>
<dbReference type="KEGG" id="psoj:PHYSODRAFT_263257"/>